<feature type="compositionally biased region" description="Basic and acidic residues" evidence="1">
    <location>
        <begin position="55"/>
        <end position="64"/>
    </location>
</feature>
<sequence length="113" mass="12058">MPCSPLASLVSQLFSPVLQPSSHQTHHCSLTGPTIPDSLNPPCGPRQTTTTQLETNDKWMRNDAHTGLGRGGSRRGQCWVRRDDGSKTGDASDVEYTERKVLGHGEGSGGSGD</sequence>
<keyword evidence="3" id="KW-1185">Reference proteome</keyword>
<evidence type="ECO:0000256" key="1">
    <source>
        <dbReference type="SAM" id="MobiDB-lite"/>
    </source>
</evidence>
<dbReference type="EMBL" id="JBFOLJ010000010">
    <property type="protein sequence ID" value="KAL2501625.1"/>
    <property type="molecule type" value="Genomic_DNA"/>
</dbReference>
<dbReference type="AlphaFoldDB" id="A0ABD1SLM6"/>
<dbReference type="Proteomes" id="UP001604277">
    <property type="component" value="Unassembled WGS sequence"/>
</dbReference>
<gene>
    <name evidence="2" type="ORF">Fot_35473</name>
</gene>
<protein>
    <submittedName>
        <fullName evidence="2">Uncharacterized protein</fullName>
    </submittedName>
</protein>
<evidence type="ECO:0000313" key="3">
    <source>
        <dbReference type="Proteomes" id="UP001604277"/>
    </source>
</evidence>
<accession>A0ABD1SLM6</accession>
<organism evidence="2 3">
    <name type="scientific">Forsythia ovata</name>
    <dbReference type="NCBI Taxonomy" id="205694"/>
    <lineage>
        <taxon>Eukaryota</taxon>
        <taxon>Viridiplantae</taxon>
        <taxon>Streptophyta</taxon>
        <taxon>Embryophyta</taxon>
        <taxon>Tracheophyta</taxon>
        <taxon>Spermatophyta</taxon>
        <taxon>Magnoliopsida</taxon>
        <taxon>eudicotyledons</taxon>
        <taxon>Gunneridae</taxon>
        <taxon>Pentapetalae</taxon>
        <taxon>asterids</taxon>
        <taxon>lamiids</taxon>
        <taxon>Lamiales</taxon>
        <taxon>Oleaceae</taxon>
        <taxon>Forsythieae</taxon>
        <taxon>Forsythia</taxon>
    </lineage>
</organism>
<name>A0ABD1SLM6_9LAMI</name>
<evidence type="ECO:0000313" key="2">
    <source>
        <dbReference type="EMBL" id="KAL2501625.1"/>
    </source>
</evidence>
<feature type="compositionally biased region" description="Gly residues" evidence="1">
    <location>
        <begin position="104"/>
        <end position="113"/>
    </location>
</feature>
<comment type="caution">
    <text evidence="2">The sequence shown here is derived from an EMBL/GenBank/DDBJ whole genome shotgun (WGS) entry which is preliminary data.</text>
</comment>
<reference evidence="3" key="1">
    <citation type="submission" date="2024-07" db="EMBL/GenBank/DDBJ databases">
        <title>Two chromosome-level genome assemblies of Korean endemic species Abeliophyllum distichum and Forsythia ovata (Oleaceae).</title>
        <authorList>
            <person name="Jang H."/>
        </authorList>
    </citation>
    <scope>NUCLEOTIDE SEQUENCE [LARGE SCALE GENOMIC DNA]</scope>
</reference>
<feature type="region of interest" description="Disordered" evidence="1">
    <location>
        <begin position="31"/>
        <end position="113"/>
    </location>
</feature>
<proteinExistence type="predicted"/>